<evidence type="ECO:0000256" key="1">
    <source>
        <dbReference type="SAM" id="MobiDB-lite"/>
    </source>
</evidence>
<proteinExistence type="predicted"/>
<dbReference type="Proteomes" id="UP001251528">
    <property type="component" value="Unassembled WGS sequence"/>
</dbReference>
<name>A0AAJ0CZ38_9HYPO</name>
<dbReference type="EMBL" id="JASWJB010000022">
    <property type="protein sequence ID" value="KAK2611993.1"/>
    <property type="molecule type" value="Genomic_DNA"/>
</dbReference>
<feature type="compositionally biased region" description="Basic and acidic residues" evidence="1">
    <location>
        <begin position="71"/>
        <end position="80"/>
    </location>
</feature>
<feature type="compositionally biased region" description="Acidic residues" evidence="1">
    <location>
        <begin position="81"/>
        <end position="90"/>
    </location>
</feature>
<keyword evidence="3" id="KW-1185">Reference proteome</keyword>
<gene>
    <name evidence="2" type="ORF">QQS21_001958</name>
</gene>
<protein>
    <submittedName>
        <fullName evidence="2">Uncharacterized protein</fullName>
    </submittedName>
</protein>
<reference evidence="2" key="1">
    <citation type="submission" date="2023-06" db="EMBL/GenBank/DDBJ databases">
        <title>Conoideocrella luteorostrata (Hypocreales: Clavicipitaceae), a potential biocontrol fungus for elongate hemlock scale in United States Christmas tree production areas.</title>
        <authorList>
            <person name="Barrett H."/>
            <person name="Lovett B."/>
            <person name="Macias A.M."/>
            <person name="Stajich J.E."/>
            <person name="Kasson M.T."/>
        </authorList>
    </citation>
    <scope>NUCLEOTIDE SEQUENCE</scope>
    <source>
        <strain evidence="2">ARSEF 14590</strain>
    </source>
</reference>
<evidence type="ECO:0000313" key="2">
    <source>
        <dbReference type="EMBL" id="KAK2611993.1"/>
    </source>
</evidence>
<comment type="caution">
    <text evidence="2">The sequence shown here is derived from an EMBL/GenBank/DDBJ whole genome shotgun (WGS) entry which is preliminary data.</text>
</comment>
<evidence type="ECO:0000313" key="3">
    <source>
        <dbReference type="Proteomes" id="UP001251528"/>
    </source>
</evidence>
<dbReference type="AlphaFoldDB" id="A0AAJ0CZ38"/>
<sequence length="90" mass="9512">MAVSAVLVPRVGEVSDERLNLVVNTSIEASVGAVETVWADAVPLSSDDKVVWALELKSEKDFRGVCGLDEAPNKDAKGASEPDEEPETDG</sequence>
<organism evidence="2 3">
    <name type="scientific">Conoideocrella luteorostrata</name>
    <dbReference type="NCBI Taxonomy" id="1105319"/>
    <lineage>
        <taxon>Eukaryota</taxon>
        <taxon>Fungi</taxon>
        <taxon>Dikarya</taxon>
        <taxon>Ascomycota</taxon>
        <taxon>Pezizomycotina</taxon>
        <taxon>Sordariomycetes</taxon>
        <taxon>Hypocreomycetidae</taxon>
        <taxon>Hypocreales</taxon>
        <taxon>Clavicipitaceae</taxon>
        <taxon>Conoideocrella</taxon>
    </lineage>
</organism>
<feature type="region of interest" description="Disordered" evidence="1">
    <location>
        <begin position="67"/>
        <end position="90"/>
    </location>
</feature>
<accession>A0AAJ0CZ38</accession>